<dbReference type="Pfam" id="PF14155">
    <property type="entry name" value="DUF4307"/>
    <property type="match status" value="1"/>
</dbReference>
<protein>
    <submittedName>
        <fullName evidence="2">Uncharacterized protein DUF4307</fullName>
    </submittedName>
</protein>
<keyword evidence="1" id="KW-0812">Transmembrane</keyword>
<reference evidence="2 3" key="1">
    <citation type="submission" date="2018-08" db="EMBL/GenBank/DDBJ databases">
        <title>Sequencing the genomes of 1000 actinobacteria strains.</title>
        <authorList>
            <person name="Klenk H.-P."/>
        </authorList>
    </citation>
    <scope>NUCLEOTIDE SEQUENCE [LARGE SCALE GENOMIC DNA]</scope>
    <source>
        <strain evidence="2 3">DSM 43927</strain>
    </source>
</reference>
<evidence type="ECO:0000313" key="3">
    <source>
        <dbReference type="Proteomes" id="UP000256661"/>
    </source>
</evidence>
<keyword evidence="3" id="KW-1185">Reference proteome</keyword>
<evidence type="ECO:0000256" key="1">
    <source>
        <dbReference type="SAM" id="Phobius"/>
    </source>
</evidence>
<gene>
    <name evidence="2" type="ORF">DFJ69_1515</name>
</gene>
<accession>A0A3D9SWT9</accession>
<dbReference type="Proteomes" id="UP000256661">
    <property type="component" value="Unassembled WGS sequence"/>
</dbReference>
<dbReference type="OrthoDB" id="3477115at2"/>
<organism evidence="2 3">
    <name type="scientific">Thermomonospora umbrina</name>
    <dbReference type="NCBI Taxonomy" id="111806"/>
    <lineage>
        <taxon>Bacteria</taxon>
        <taxon>Bacillati</taxon>
        <taxon>Actinomycetota</taxon>
        <taxon>Actinomycetes</taxon>
        <taxon>Streptosporangiales</taxon>
        <taxon>Thermomonosporaceae</taxon>
        <taxon>Thermomonospora</taxon>
    </lineage>
</organism>
<comment type="caution">
    <text evidence="2">The sequence shown here is derived from an EMBL/GenBank/DDBJ whole genome shotgun (WGS) entry which is preliminary data.</text>
</comment>
<feature type="transmembrane region" description="Helical" evidence="1">
    <location>
        <begin position="21"/>
        <end position="41"/>
    </location>
</feature>
<dbReference type="InterPro" id="IPR025443">
    <property type="entry name" value="DUF4307"/>
</dbReference>
<sequence>MNDAADTSPDPGSARRNGPGWLGYVVIGLVVSVCAGGWAVIYTNAGGTPGIVPQTITFIVRDDSTVELRWKVAKPKDERVRCVVDAVDTDFAPVAEREVIVPAGRGELERTDTLRTSRRANAARVRDCHTM</sequence>
<dbReference type="AlphaFoldDB" id="A0A3D9SWT9"/>
<keyword evidence="1" id="KW-1133">Transmembrane helix</keyword>
<evidence type="ECO:0000313" key="2">
    <source>
        <dbReference type="EMBL" id="REE96091.1"/>
    </source>
</evidence>
<name>A0A3D9SWT9_9ACTN</name>
<proteinExistence type="predicted"/>
<dbReference type="EMBL" id="QTTT01000001">
    <property type="protein sequence ID" value="REE96091.1"/>
    <property type="molecule type" value="Genomic_DNA"/>
</dbReference>
<keyword evidence="1" id="KW-0472">Membrane</keyword>
<dbReference type="RefSeq" id="WP_116021791.1">
    <property type="nucleotide sequence ID" value="NZ_QTTT01000001.1"/>
</dbReference>